<name>A0ABV7H3R4_9BURK</name>
<evidence type="ECO:0000313" key="3">
    <source>
        <dbReference type="EMBL" id="MFC3147100.1"/>
    </source>
</evidence>
<sequence>MRLALPSLKTSLIALASLVVGVAIGAIAMLIAFPFLFAPPPANDAPPVPMQAQGMPGQAAQATQRFRFDESAPGRDPIHWANGTGSFMQTEQGWVLRLNSDFKAGPGPNYWLYLNTRAVGEESAFKADTGRVKLARLRSFEGAQNYLLPPGVDPSQFHTLTIWCESFGVYIGSAAIERAAS</sequence>
<comment type="caution">
    <text evidence="3">The sequence shown here is derived from an EMBL/GenBank/DDBJ whole genome shotgun (WGS) entry which is preliminary data.</text>
</comment>
<dbReference type="InterPro" id="IPR019545">
    <property type="entry name" value="DM13_domain"/>
</dbReference>
<dbReference type="EMBL" id="JBHRTI010000003">
    <property type="protein sequence ID" value="MFC3147100.1"/>
    <property type="molecule type" value="Genomic_DNA"/>
</dbReference>
<evidence type="ECO:0000256" key="1">
    <source>
        <dbReference type="SAM" id="Phobius"/>
    </source>
</evidence>
<evidence type="ECO:0000313" key="4">
    <source>
        <dbReference type="Proteomes" id="UP001595556"/>
    </source>
</evidence>
<feature type="transmembrane region" description="Helical" evidence="1">
    <location>
        <begin position="12"/>
        <end position="37"/>
    </location>
</feature>
<dbReference type="Pfam" id="PF10517">
    <property type="entry name" value="DM13"/>
    <property type="match status" value="1"/>
</dbReference>
<protein>
    <submittedName>
        <fullName evidence="3">DM13 domain-containing protein</fullName>
    </submittedName>
</protein>
<dbReference type="RefSeq" id="WP_377301838.1">
    <property type="nucleotide sequence ID" value="NZ_CP180191.1"/>
</dbReference>
<keyword evidence="4" id="KW-1185">Reference proteome</keyword>
<reference evidence="4" key="1">
    <citation type="journal article" date="2019" name="Int. J. Syst. Evol. Microbiol.">
        <title>The Global Catalogue of Microorganisms (GCM) 10K type strain sequencing project: providing services to taxonomists for standard genome sequencing and annotation.</title>
        <authorList>
            <consortium name="The Broad Institute Genomics Platform"/>
            <consortium name="The Broad Institute Genome Sequencing Center for Infectious Disease"/>
            <person name="Wu L."/>
            <person name="Ma J."/>
        </authorList>
    </citation>
    <scope>NUCLEOTIDE SEQUENCE [LARGE SCALE GENOMIC DNA]</scope>
    <source>
        <strain evidence="4">KCTC 52168</strain>
    </source>
</reference>
<accession>A0ABV7H3R4</accession>
<gene>
    <name evidence="3" type="ORF">ACFOEN_05525</name>
</gene>
<dbReference type="PROSITE" id="PS51549">
    <property type="entry name" value="DM13"/>
    <property type="match status" value="1"/>
</dbReference>
<dbReference type="Proteomes" id="UP001595556">
    <property type="component" value="Unassembled WGS sequence"/>
</dbReference>
<evidence type="ECO:0000259" key="2">
    <source>
        <dbReference type="PROSITE" id="PS51549"/>
    </source>
</evidence>
<keyword evidence="1" id="KW-0812">Transmembrane</keyword>
<keyword evidence="1" id="KW-0472">Membrane</keyword>
<keyword evidence="1" id="KW-1133">Transmembrane helix</keyword>
<feature type="domain" description="DM13" evidence="2">
    <location>
        <begin position="64"/>
        <end position="177"/>
    </location>
</feature>
<proteinExistence type="predicted"/>
<organism evidence="3 4">
    <name type="scientific">Piscinibacterium candidicorallinum</name>
    <dbReference type="NCBI Taxonomy" id="1793872"/>
    <lineage>
        <taxon>Bacteria</taxon>
        <taxon>Pseudomonadati</taxon>
        <taxon>Pseudomonadota</taxon>
        <taxon>Betaproteobacteria</taxon>
        <taxon>Burkholderiales</taxon>
        <taxon>Piscinibacterium</taxon>
    </lineage>
</organism>